<feature type="domain" description="HTH marR-type" evidence="2">
    <location>
        <begin position="10"/>
        <end position="141"/>
    </location>
</feature>
<dbReference type="OrthoDB" id="3217017at2"/>
<dbReference type="Gene3D" id="1.10.10.10">
    <property type="entry name" value="Winged helix-like DNA-binding domain superfamily/Winged helix DNA-binding domain"/>
    <property type="match status" value="1"/>
</dbReference>
<accession>A0A543CRF4</accession>
<keyword evidence="4" id="KW-1185">Reference proteome</keyword>
<evidence type="ECO:0000313" key="3">
    <source>
        <dbReference type="EMBL" id="TQL99674.1"/>
    </source>
</evidence>
<dbReference type="PRINTS" id="PR00598">
    <property type="entry name" value="HTHMARR"/>
</dbReference>
<dbReference type="RefSeq" id="WP_141958654.1">
    <property type="nucleotide sequence ID" value="NZ_VFOZ01000001.1"/>
</dbReference>
<dbReference type="GO" id="GO:0006950">
    <property type="term" value="P:response to stress"/>
    <property type="evidence" value="ECO:0007669"/>
    <property type="project" value="TreeGrafter"/>
</dbReference>
<dbReference type="InterPro" id="IPR039422">
    <property type="entry name" value="MarR/SlyA-like"/>
</dbReference>
<dbReference type="Proteomes" id="UP000316096">
    <property type="component" value="Unassembled WGS sequence"/>
</dbReference>
<dbReference type="Pfam" id="PF12802">
    <property type="entry name" value="MarR_2"/>
    <property type="match status" value="1"/>
</dbReference>
<dbReference type="SUPFAM" id="SSF46785">
    <property type="entry name" value="Winged helix' DNA-binding domain"/>
    <property type="match status" value="1"/>
</dbReference>
<protein>
    <submittedName>
        <fullName evidence="3">DNA-binding MarR family transcriptional regulator</fullName>
    </submittedName>
</protein>
<reference evidence="3 4" key="1">
    <citation type="submission" date="2019-06" db="EMBL/GenBank/DDBJ databases">
        <title>Sequencing the genomes of 1000 actinobacteria strains.</title>
        <authorList>
            <person name="Klenk H.-P."/>
        </authorList>
    </citation>
    <scope>NUCLEOTIDE SEQUENCE [LARGE SCALE GENOMIC DNA]</scope>
    <source>
        <strain evidence="3 4">DSM 102200</strain>
    </source>
</reference>
<dbReference type="AlphaFoldDB" id="A0A543CRF4"/>
<organism evidence="3 4">
    <name type="scientific">Actinoallomurus bryophytorum</name>
    <dbReference type="NCBI Taxonomy" id="1490222"/>
    <lineage>
        <taxon>Bacteria</taxon>
        <taxon>Bacillati</taxon>
        <taxon>Actinomycetota</taxon>
        <taxon>Actinomycetes</taxon>
        <taxon>Streptosporangiales</taxon>
        <taxon>Thermomonosporaceae</taxon>
        <taxon>Actinoallomurus</taxon>
    </lineage>
</organism>
<keyword evidence="3" id="KW-0238">DNA-binding</keyword>
<dbReference type="InterPro" id="IPR036390">
    <property type="entry name" value="WH_DNA-bd_sf"/>
</dbReference>
<evidence type="ECO:0000313" key="4">
    <source>
        <dbReference type="Proteomes" id="UP000316096"/>
    </source>
</evidence>
<dbReference type="PANTHER" id="PTHR33164:SF95">
    <property type="entry name" value="TRANSCRIPTIONAL REGULATOR"/>
    <property type="match status" value="1"/>
</dbReference>
<dbReference type="PROSITE" id="PS50995">
    <property type="entry name" value="HTH_MARR_2"/>
    <property type="match status" value="1"/>
</dbReference>
<dbReference type="InterPro" id="IPR000835">
    <property type="entry name" value="HTH_MarR-typ"/>
</dbReference>
<feature type="region of interest" description="Disordered" evidence="1">
    <location>
        <begin position="143"/>
        <end position="162"/>
    </location>
</feature>
<name>A0A543CRF4_9ACTN</name>
<proteinExistence type="predicted"/>
<gene>
    <name evidence="3" type="ORF">FB559_5372</name>
</gene>
<comment type="caution">
    <text evidence="3">The sequence shown here is derived from an EMBL/GenBank/DDBJ whole genome shotgun (WGS) entry which is preliminary data.</text>
</comment>
<dbReference type="EMBL" id="VFOZ01000001">
    <property type="protein sequence ID" value="TQL99674.1"/>
    <property type="molecule type" value="Genomic_DNA"/>
</dbReference>
<sequence>MTASAPTRTVLDLSFLFSQASHVLATQMAAAFAETDITPREYCVLFHAQEAERTQIQLAKISDLDKTTMVVTVDELERAGLAERRPSSTDRRARIIAVTKAGEQAVAEGMAVADRVHREVLAALPEDQREVFVNALTGLVGGHLSTPVESEHPVRRPRQKKI</sequence>
<dbReference type="GO" id="GO:0003677">
    <property type="term" value="F:DNA binding"/>
    <property type="evidence" value="ECO:0007669"/>
    <property type="project" value="UniProtKB-KW"/>
</dbReference>
<dbReference type="GO" id="GO:0003700">
    <property type="term" value="F:DNA-binding transcription factor activity"/>
    <property type="evidence" value="ECO:0007669"/>
    <property type="project" value="InterPro"/>
</dbReference>
<dbReference type="InterPro" id="IPR036388">
    <property type="entry name" value="WH-like_DNA-bd_sf"/>
</dbReference>
<dbReference type="PANTHER" id="PTHR33164">
    <property type="entry name" value="TRANSCRIPTIONAL REGULATOR, MARR FAMILY"/>
    <property type="match status" value="1"/>
</dbReference>
<dbReference type="SMART" id="SM00347">
    <property type="entry name" value="HTH_MARR"/>
    <property type="match status" value="1"/>
</dbReference>
<evidence type="ECO:0000256" key="1">
    <source>
        <dbReference type="SAM" id="MobiDB-lite"/>
    </source>
</evidence>
<evidence type="ECO:0000259" key="2">
    <source>
        <dbReference type="PROSITE" id="PS50995"/>
    </source>
</evidence>